<dbReference type="InterPro" id="IPR011009">
    <property type="entry name" value="Kinase-like_dom_sf"/>
</dbReference>
<dbReference type="Gene3D" id="1.10.510.10">
    <property type="entry name" value="Transferase(Phosphotransferase) domain 1"/>
    <property type="match status" value="1"/>
</dbReference>
<dbReference type="EMBL" id="HACM01006044">
    <property type="protein sequence ID" value="CRZ06486.1"/>
    <property type="molecule type" value="Transcribed_RNA"/>
</dbReference>
<evidence type="ECO:0000256" key="1">
    <source>
        <dbReference type="SAM" id="MobiDB-lite"/>
    </source>
</evidence>
<dbReference type="GO" id="GO:0005524">
    <property type="term" value="F:ATP binding"/>
    <property type="evidence" value="ECO:0007669"/>
    <property type="project" value="InterPro"/>
</dbReference>
<accession>A0A0H5QXW6</accession>
<dbReference type="SMART" id="SM00220">
    <property type="entry name" value="S_TKc"/>
    <property type="match status" value="1"/>
</dbReference>
<dbReference type="SUPFAM" id="SSF56112">
    <property type="entry name" value="Protein kinase-like (PK-like)"/>
    <property type="match status" value="1"/>
</dbReference>
<dbReference type="PROSITE" id="PS00109">
    <property type="entry name" value="PROTEIN_KINASE_TYR"/>
    <property type="match status" value="1"/>
</dbReference>
<feature type="region of interest" description="Disordered" evidence="1">
    <location>
        <begin position="426"/>
        <end position="472"/>
    </location>
</feature>
<dbReference type="PANTHER" id="PTHR24347">
    <property type="entry name" value="SERINE/THREONINE-PROTEIN KINASE"/>
    <property type="match status" value="1"/>
</dbReference>
<dbReference type="InterPro" id="IPR008266">
    <property type="entry name" value="Tyr_kinase_AS"/>
</dbReference>
<dbReference type="AlphaFoldDB" id="A0A0H5QXW6"/>
<dbReference type="PROSITE" id="PS50011">
    <property type="entry name" value="PROTEIN_KINASE_DOM"/>
    <property type="match status" value="1"/>
</dbReference>
<proteinExistence type="predicted"/>
<evidence type="ECO:0000259" key="2">
    <source>
        <dbReference type="PROSITE" id="PS50011"/>
    </source>
</evidence>
<dbReference type="Pfam" id="PF00069">
    <property type="entry name" value="Pkinase"/>
    <property type="match status" value="1"/>
</dbReference>
<feature type="compositionally biased region" description="Low complexity" evidence="1">
    <location>
        <begin position="435"/>
        <end position="446"/>
    </location>
</feature>
<dbReference type="GO" id="GO:0004672">
    <property type="term" value="F:protein kinase activity"/>
    <property type="evidence" value="ECO:0007669"/>
    <property type="project" value="InterPro"/>
</dbReference>
<name>A0A0H5QXW6_9EUKA</name>
<dbReference type="InterPro" id="IPR000719">
    <property type="entry name" value="Prot_kinase_dom"/>
</dbReference>
<reference evidence="3" key="1">
    <citation type="submission" date="2015-04" db="EMBL/GenBank/DDBJ databases">
        <title>The genome sequence of the plant pathogenic Rhizarian Plasmodiophora brassicae reveals insights in its biotrophic life cycle and the origin of chitin synthesis.</title>
        <authorList>
            <person name="Schwelm A."/>
            <person name="Fogelqvist J."/>
            <person name="Knaust A."/>
            <person name="Julke S."/>
            <person name="Lilja T."/>
            <person name="Dhandapani V."/>
            <person name="Bonilla-Rosso G."/>
            <person name="Karlsson M."/>
            <person name="Shevchenko A."/>
            <person name="Choi S.R."/>
            <person name="Kim H.G."/>
            <person name="Park J.Y."/>
            <person name="Lim Y.P."/>
            <person name="Ludwig-Muller J."/>
            <person name="Dixelius C."/>
        </authorList>
    </citation>
    <scope>NUCLEOTIDE SEQUENCE</scope>
    <source>
        <tissue evidence="3">Potato root galls</tissue>
    </source>
</reference>
<organism evidence="3">
    <name type="scientific">Spongospora subterranea</name>
    <dbReference type="NCBI Taxonomy" id="70186"/>
    <lineage>
        <taxon>Eukaryota</taxon>
        <taxon>Sar</taxon>
        <taxon>Rhizaria</taxon>
        <taxon>Endomyxa</taxon>
        <taxon>Phytomyxea</taxon>
        <taxon>Plasmodiophorida</taxon>
        <taxon>Plasmodiophoridae</taxon>
        <taxon>Spongospora</taxon>
    </lineage>
</organism>
<feature type="domain" description="Protein kinase" evidence="2">
    <location>
        <begin position="411"/>
        <end position="719"/>
    </location>
</feature>
<protein>
    <recommendedName>
        <fullName evidence="2">Protein kinase domain-containing protein</fullName>
    </recommendedName>
</protein>
<evidence type="ECO:0000313" key="3">
    <source>
        <dbReference type="EMBL" id="CRZ06486.1"/>
    </source>
</evidence>
<sequence length="719" mass="80875">MSAFIIFHSSNLQEHKLRMRRRSENSADLLFLTSVSGIPLSEFAFDILYKRVVDKLRPRRSKGDLFKLGPFVKQASIEAINYSQQIPGNIDVYRAVLLSEYGIVHDRVFREHDLYSMMDMKHDVPALIDDLLTKVDHPVVEDLSHIDIGALFDHSNDESRWILAVNLVKYFDISVFGKPEIQYHARLWDPLLRACMCAFLPSNIACELEFPLHKALVDYPVQHYIDLVFRARGQDTKAHSIPFLFVEISAHQVETGDHKDFRKMATDMASAMIALFGVTRDLPLQEKAKLRVYGLYIGGTQFVPCVIVPLIQSEGVSMIFYSNREWTYNLAMGSSPSNNITDEAAPEIDIDVSDIFALADTMDIRAANKAAIAAAKRAHSISFQHVSYQDIEESLTPLWQFCKTVRQYAFETHSNILTSGGDNDMFSYPKTFRNPPSSRPTHSSRTPQKDPSNRPRKLPRVSGPSDSERTSLINMKLPDGASVVVKQKPKSTLQEARLLLLAQGPGIVVLHDWHELQPRGVVLTEEMLADVLVEGLSVKELGLLAIRLMVDGLGALDTLSRADVVHRDISPNNLLYSLSAQAWRLTDFDCASSGPGIAHRVFGTDGYIAPESLTSLSYSRESDIWSFGMTARFYLFQIEDVYSNMSEYDSDLGDLLALLQGATCFLMSERPGDRHLPQSLRQLLSTRHSEWNIAVHNIDNRVIEPRDFSSDIPVISGEA</sequence>